<gene>
    <name evidence="5" type="ORF">ACFP3U_27025</name>
</gene>
<proteinExistence type="predicted"/>
<feature type="compositionally biased region" description="Low complexity" evidence="3">
    <location>
        <begin position="579"/>
        <end position="594"/>
    </location>
</feature>
<feature type="domain" description="AAA+ ATPase" evidence="4">
    <location>
        <begin position="98"/>
        <end position="266"/>
    </location>
</feature>
<reference evidence="6" key="1">
    <citation type="journal article" date="2019" name="Int. J. Syst. Evol. Microbiol.">
        <title>The Global Catalogue of Microorganisms (GCM) 10K type strain sequencing project: providing services to taxonomists for standard genome sequencing and annotation.</title>
        <authorList>
            <consortium name="The Broad Institute Genomics Platform"/>
            <consortium name="The Broad Institute Genome Sequencing Center for Infectious Disease"/>
            <person name="Wu L."/>
            <person name="Ma J."/>
        </authorList>
    </citation>
    <scope>NUCLEOTIDE SEQUENCE [LARGE SCALE GENOMIC DNA]</scope>
    <source>
        <strain evidence="6">CGMCC 4.1437</strain>
    </source>
</reference>
<dbReference type="SUPFAM" id="SSF52540">
    <property type="entry name" value="P-loop containing nucleoside triphosphate hydrolases"/>
    <property type="match status" value="1"/>
</dbReference>
<accession>A0ABW0X7Q4</accession>
<dbReference type="Proteomes" id="UP001595975">
    <property type="component" value="Unassembled WGS sequence"/>
</dbReference>
<comment type="caution">
    <text evidence="5">The sequence shown here is derived from an EMBL/GenBank/DDBJ whole genome shotgun (WGS) entry which is preliminary data.</text>
</comment>
<dbReference type="GO" id="GO:0005524">
    <property type="term" value="F:ATP binding"/>
    <property type="evidence" value="ECO:0007669"/>
    <property type="project" value="UniProtKB-KW"/>
</dbReference>
<feature type="compositionally biased region" description="Polar residues" evidence="3">
    <location>
        <begin position="612"/>
        <end position="626"/>
    </location>
</feature>
<evidence type="ECO:0000313" key="5">
    <source>
        <dbReference type="EMBL" id="MFC5666607.1"/>
    </source>
</evidence>
<dbReference type="InterPro" id="IPR003593">
    <property type="entry name" value="AAA+_ATPase"/>
</dbReference>
<dbReference type="InterPro" id="IPR027417">
    <property type="entry name" value="P-loop_NTPase"/>
</dbReference>
<dbReference type="PANTHER" id="PTHR16305:SF35">
    <property type="entry name" value="TRANSCRIPTIONAL ACTIVATOR DOMAIN"/>
    <property type="match status" value="1"/>
</dbReference>
<name>A0ABW0X7Q4_9ACTN</name>
<dbReference type="InterPro" id="IPR041664">
    <property type="entry name" value="AAA_16"/>
</dbReference>
<dbReference type="SMART" id="SM00382">
    <property type="entry name" value="AAA"/>
    <property type="match status" value="1"/>
</dbReference>
<feature type="region of interest" description="Disordered" evidence="3">
    <location>
        <begin position="49"/>
        <end position="77"/>
    </location>
</feature>
<dbReference type="PANTHER" id="PTHR16305">
    <property type="entry name" value="TESTICULAR SOLUBLE ADENYLYL CYCLASE"/>
    <property type="match status" value="1"/>
</dbReference>
<feature type="region of interest" description="Disordered" evidence="3">
    <location>
        <begin position="546"/>
        <end position="645"/>
    </location>
</feature>
<evidence type="ECO:0000259" key="4">
    <source>
        <dbReference type="SMART" id="SM00382"/>
    </source>
</evidence>
<keyword evidence="2 5" id="KW-0067">ATP-binding</keyword>
<evidence type="ECO:0000256" key="3">
    <source>
        <dbReference type="SAM" id="MobiDB-lite"/>
    </source>
</evidence>
<dbReference type="EMBL" id="JBHSOF010000042">
    <property type="protein sequence ID" value="MFC5666607.1"/>
    <property type="molecule type" value="Genomic_DNA"/>
</dbReference>
<keyword evidence="1" id="KW-0547">Nucleotide-binding</keyword>
<evidence type="ECO:0000256" key="2">
    <source>
        <dbReference type="ARBA" id="ARBA00022840"/>
    </source>
</evidence>
<dbReference type="Pfam" id="PF13191">
    <property type="entry name" value="AAA_16"/>
    <property type="match status" value="1"/>
</dbReference>
<organism evidence="5 6">
    <name type="scientific">Kitasatospora misakiensis</name>
    <dbReference type="NCBI Taxonomy" id="67330"/>
    <lineage>
        <taxon>Bacteria</taxon>
        <taxon>Bacillati</taxon>
        <taxon>Actinomycetota</taxon>
        <taxon>Actinomycetes</taxon>
        <taxon>Kitasatosporales</taxon>
        <taxon>Streptomycetaceae</taxon>
        <taxon>Kitasatospora</taxon>
    </lineage>
</organism>
<evidence type="ECO:0000313" key="6">
    <source>
        <dbReference type="Proteomes" id="UP001595975"/>
    </source>
</evidence>
<evidence type="ECO:0000256" key="1">
    <source>
        <dbReference type="ARBA" id="ARBA00022741"/>
    </source>
</evidence>
<protein>
    <submittedName>
        <fullName evidence="5">ATP-binding protein</fullName>
    </submittedName>
</protein>
<sequence>MRSSWTSAASASATTAGPTATGLSWCGVCHPGLRWCDFPRFVRRAPHGVLRSGPSVKPTHPPSSPPPPGGGGRRAPVRGRAEEWAVLGARFDALVTGRGGVVCVEGPPGSGKTRFLSEACSVAERRAFRVFRGGADPDSRFAPLTPLLEGAQSDGEPLFDAGRLHALAIAPEQRFWLLQELQERLERAALDRPLAVVLDDVQWCDDLTLLALRTLSSRLSAHAIVWLVAVRGGSSAPEVLTTLDRMERDGALRIRLGPLSDAAVGEIAQDVLGAPPDAATLDVVRRAEGVPLLLMELLHGMTAEGRVVVDGGVARLVGHRLQARFQASIRRRLHGLSAPTGELVRTASVIGHSVTVELLAELLDRPVGALLAPVREALDSDLFAEREGRLVFRHDLIREAVSASLPDAVRRALRRHAAEVLLARGASLSEAASLVLDSAEPGDKAAVQLLRAAAVELSETAPSAAADLSGRALDLTAGGAPERLTIVAETMLLLWRSGRATQARALVGTALPGTMAPQAEAQVRLGLARVSSQYDFTEAARHARAGVALPGIPEPASSPRSSRRPRATAHGSATASPATRWTSWPYSSSSGRWSNGRRRRTRGADDDRLHRVSNTSRSLLPQNTESTRAERKGNRCPPPRPTGSP</sequence>
<feature type="compositionally biased region" description="Pro residues" evidence="3">
    <location>
        <begin position="636"/>
        <end position="645"/>
    </location>
</feature>
<dbReference type="RefSeq" id="WP_380228299.1">
    <property type="nucleotide sequence ID" value="NZ_JBHSOF010000042.1"/>
</dbReference>
<keyword evidence="6" id="KW-1185">Reference proteome</keyword>
<feature type="compositionally biased region" description="Pro residues" evidence="3">
    <location>
        <begin position="59"/>
        <end position="69"/>
    </location>
</feature>